<dbReference type="Proteomes" id="UP000603728">
    <property type="component" value="Unassembled WGS sequence"/>
</dbReference>
<gene>
    <name evidence="3" type="ORF">JI750_12105</name>
</gene>
<feature type="coiled-coil region" evidence="1">
    <location>
        <begin position="125"/>
        <end position="184"/>
    </location>
</feature>
<feature type="transmembrane region" description="Helical" evidence="2">
    <location>
        <begin position="64"/>
        <end position="84"/>
    </location>
</feature>
<dbReference type="EMBL" id="JAERSF010000002">
    <property type="protein sequence ID" value="MBL0737639.1"/>
    <property type="molecule type" value="Genomic_DNA"/>
</dbReference>
<accession>A0ABS1KDS1</accession>
<feature type="transmembrane region" description="Helical" evidence="2">
    <location>
        <begin position="25"/>
        <end position="44"/>
    </location>
</feature>
<evidence type="ECO:0000313" key="3">
    <source>
        <dbReference type="EMBL" id="MBL0737639.1"/>
    </source>
</evidence>
<keyword evidence="4" id="KW-1185">Reference proteome</keyword>
<keyword evidence="2" id="KW-0472">Membrane</keyword>
<keyword evidence="1" id="KW-0175">Coiled coil</keyword>
<proteinExistence type="predicted"/>
<organism evidence="3 4">
    <name type="scientific">Flavobacterium tagetis</name>
    <dbReference type="NCBI Taxonomy" id="2801336"/>
    <lineage>
        <taxon>Bacteria</taxon>
        <taxon>Pseudomonadati</taxon>
        <taxon>Bacteroidota</taxon>
        <taxon>Flavobacteriia</taxon>
        <taxon>Flavobacteriales</taxon>
        <taxon>Flavobacteriaceae</taxon>
        <taxon>Flavobacterium</taxon>
    </lineage>
</organism>
<protein>
    <submittedName>
        <fullName evidence="3">Uncharacterized protein</fullName>
    </submittedName>
</protein>
<keyword evidence="2" id="KW-0812">Transmembrane</keyword>
<evidence type="ECO:0000256" key="2">
    <source>
        <dbReference type="SAM" id="Phobius"/>
    </source>
</evidence>
<comment type="caution">
    <text evidence="3">The sequence shown here is derived from an EMBL/GenBank/DDBJ whole genome shotgun (WGS) entry which is preliminary data.</text>
</comment>
<evidence type="ECO:0000313" key="4">
    <source>
        <dbReference type="Proteomes" id="UP000603728"/>
    </source>
</evidence>
<evidence type="ECO:0000256" key="1">
    <source>
        <dbReference type="SAM" id="Coils"/>
    </source>
</evidence>
<dbReference type="RefSeq" id="WP_202002035.1">
    <property type="nucleotide sequence ID" value="NZ_JAERSF010000002.1"/>
</dbReference>
<reference evidence="3 4" key="1">
    <citation type="submission" date="2021-01" db="EMBL/GenBank/DDBJ databases">
        <title>Genome seq and assembly of Flavobacterium sp. GN10.</title>
        <authorList>
            <person name="Chhetri G."/>
        </authorList>
    </citation>
    <scope>NUCLEOTIDE SEQUENCE [LARGE SCALE GENOMIC DNA]</scope>
    <source>
        <strain evidence="3 4">GN10</strain>
    </source>
</reference>
<name>A0ABS1KDS1_9FLAO</name>
<keyword evidence="2" id="KW-1133">Transmembrane helix</keyword>
<sequence length="292" mass="33533">MTLADLIKDFIDSTKERLKTPISGAFLWSFVIYNWRPILMLLFSDTTIENKIIVINHEYCSFWAIFWPLVIATAYTLLIPKIMLQIDNDLADTKQERITRRYEIKKHEVKEKTEVAKEEFLLKSEESGNKTIQELNDQIKGLEEKNISLQESVIQIQDSSKATIDRLNSELKTATDTVRALQRSRKDVNYIDDLGRLKKGIVIETLHLEPAIAKSIQTAVDQLTLEEFVFLRDSLFTKAGRLAEENNNDVKPEFLMTLSDKKVLKLDRSPNGSFIANLTTIGLAIRNEIKSL</sequence>